<feature type="compositionally biased region" description="Basic and acidic residues" evidence="1">
    <location>
        <begin position="19"/>
        <end position="32"/>
    </location>
</feature>
<dbReference type="AlphaFoldDB" id="A0A9W9XQV6"/>
<gene>
    <name evidence="2" type="ORF">N7463_008882</name>
</gene>
<sequence>MLRTLARSISGHQLPESLVEDKTFQDSEHAEGDPGAESGIVAAQSIYEAMIASIKTSVPDGMDEGLGNESKPGSR</sequence>
<reference evidence="2" key="2">
    <citation type="journal article" date="2023" name="IMA Fungus">
        <title>Comparative genomic study of the Penicillium genus elucidates a diverse pangenome and 15 lateral gene transfer events.</title>
        <authorList>
            <person name="Petersen C."/>
            <person name="Sorensen T."/>
            <person name="Nielsen M.R."/>
            <person name="Sondergaard T.E."/>
            <person name="Sorensen J.L."/>
            <person name="Fitzpatrick D.A."/>
            <person name="Frisvad J.C."/>
            <person name="Nielsen K.L."/>
        </authorList>
    </citation>
    <scope>NUCLEOTIDE SEQUENCE</scope>
    <source>
        <strain evidence="2">IBT 29495</strain>
    </source>
</reference>
<organism evidence="2 3">
    <name type="scientific">Penicillium fimorum</name>
    <dbReference type="NCBI Taxonomy" id="1882269"/>
    <lineage>
        <taxon>Eukaryota</taxon>
        <taxon>Fungi</taxon>
        <taxon>Dikarya</taxon>
        <taxon>Ascomycota</taxon>
        <taxon>Pezizomycotina</taxon>
        <taxon>Eurotiomycetes</taxon>
        <taxon>Eurotiomycetidae</taxon>
        <taxon>Eurotiales</taxon>
        <taxon>Aspergillaceae</taxon>
        <taxon>Penicillium</taxon>
    </lineage>
</organism>
<keyword evidence="3" id="KW-1185">Reference proteome</keyword>
<evidence type="ECO:0000313" key="2">
    <source>
        <dbReference type="EMBL" id="KAJ5496895.1"/>
    </source>
</evidence>
<feature type="region of interest" description="Disordered" evidence="1">
    <location>
        <begin position="1"/>
        <end position="37"/>
    </location>
</feature>
<evidence type="ECO:0000256" key="1">
    <source>
        <dbReference type="SAM" id="MobiDB-lite"/>
    </source>
</evidence>
<dbReference type="EMBL" id="JAPWDS010000005">
    <property type="protein sequence ID" value="KAJ5496895.1"/>
    <property type="molecule type" value="Genomic_DNA"/>
</dbReference>
<dbReference type="Proteomes" id="UP001149954">
    <property type="component" value="Unassembled WGS sequence"/>
</dbReference>
<evidence type="ECO:0000313" key="3">
    <source>
        <dbReference type="Proteomes" id="UP001149954"/>
    </source>
</evidence>
<proteinExistence type="predicted"/>
<name>A0A9W9XQV6_9EURO</name>
<dbReference type="OrthoDB" id="5386595at2759"/>
<protein>
    <submittedName>
        <fullName evidence="2">Uncharacterized protein</fullName>
    </submittedName>
</protein>
<comment type="caution">
    <text evidence="2">The sequence shown here is derived from an EMBL/GenBank/DDBJ whole genome shotgun (WGS) entry which is preliminary data.</text>
</comment>
<reference evidence="2" key="1">
    <citation type="submission" date="2022-12" db="EMBL/GenBank/DDBJ databases">
        <authorList>
            <person name="Petersen C."/>
        </authorList>
    </citation>
    <scope>NUCLEOTIDE SEQUENCE</scope>
    <source>
        <strain evidence="2">IBT 29495</strain>
    </source>
</reference>
<accession>A0A9W9XQV6</accession>